<feature type="transmembrane region" description="Helical" evidence="1">
    <location>
        <begin position="41"/>
        <end position="62"/>
    </location>
</feature>
<proteinExistence type="predicted"/>
<comment type="caution">
    <text evidence="2">The sequence shown here is derived from an EMBL/GenBank/DDBJ whole genome shotgun (WGS) entry which is preliminary data.</text>
</comment>
<name>A0A7W9JCB0_9ACTN</name>
<keyword evidence="1" id="KW-0812">Transmembrane</keyword>
<dbReference type="EMBL" id="JACHMY010000001">
    <property type="protein sequence ID" value="MBB5839334.1"/>
    <property type="molecule type" value="Genomic_DNA"/>
</dbReference>
<gene>
    <name evidence="2" type="ORF">HDA39_006068</name>
</gene>
<sequence>MTSKDLKDLLGAVADEGWDTVDLDEQALAGRIKGRRRRNTLVAGAASLGTAAVIAIAAVAVVPNLGGSADTPVAGARQEASGLAIGACGGAVSGEPRAGAPLTLSAPVIKPISVASDFGTVDVVVTNTSGKPVDLTAGRSAAITLAQQSKVVGTPAPVRDVAVKVKLLPGEQQTITSTISLRRCGEAKTQAGEKLAPGSYQFYATQIFSPTDGGQEIEAQGGPWTVALK</sequence>
<evidence type="ECO:0000313" key="2">
    <source>
        <dbReference type="EMBL" id="MBB5839334.1"/>
    </source>
</evidence>
<keyword evidence="1" id="KW-0472">Membrane</keyword>
<evidence type="ECO:0000256" key="1">
    <source>
        <dbReference type="SAM" id="Phobius"/>
    </source>
</evidence>
<dbReference type="Proteomes" id="UP000549971">
    <property type="component" value="Unassembled WGS sequence"/>
</dbReference>
<protein>
    <submittedName>
        <fullName evidence="2">Uncharacterized protein</fullName>
    </submittedName>
</protein>
<keyword evidence="3" id="KW-1185">Reference proteome</keyword>
<dbReference type="AlphaFoldDB" id="A0A7W9JCB0"/>
<organism evidence="2 3">
    <name type="scientific">Kribbella italica</name>
    <dbReference type="NCBI Taxonomy" id="1540520"/>
    <lineage>
        <taxon>Bacteria</taxon>
        <taxon>Bacillati</taxon>
        <taxon>Actinomycetota</taxon>
        <taxon>Actinomycetes</taxon>
        <taxon>Propionibacteriales</taxon>
        <taxon>Kribbellaceae</taxon>
        <taxon>Kribbella</taxon>
    </lineage>
</organism>
<evidence type="ECO:0000313" key="3">
    <source>
        <dbReference type="Proteomes" id="UP000549971"/>
    </source>
</evidence>
<keyword evidence="1" id="KW-1133">Transmembrane helix</keyword>
<reference evidence="2 3" key="1">
    <citation type="submission" date="2020-08" db="EMBL/GenBank/DDBJ databases">
        <title>Sequencing the genomes of 1000 actinobacteria strains.</title>
        <authorList>
            <person name="Klenk H.-P."/>
        </authorList>
    </citation>
    <scope>NUCLEOTIDE SEQUENCE [LARGE SCALE GENOMIC DNA]</scope>
    <source>
        <strain evidence="2 3">DSM 28967</strain>
    </source>
</reference>
<accession>A0A7W9JCB0</accession>
<dbReference type="RefSeq" id="WP_184800924.1">
    <property type="nucleotide sequence ID" value="NZ_JACHMY010000001.1"/>
</dbReference>